<evidence type="ECO:0000256" key="2">
    <source>
        <dbReference type="ARBA" id="ARBA00022691"/>
    </source>
</evidence>
<dbReference type="InterPro" id="IPR013785">
    <property type="entry name" value="Aldolase_TIM"/>
</dbReference>
<dbReference type="Proteomes" id="UP000182409">
    <property type="component" value="Unassembled WGS sequence"/>
</dbReference>
<evidence type="ECO:0000313" key="8">
    <source>
        <dbReference type="EMBL" id="SEB74868.1"/>
    </source>
</evidence>
<dbReference type="GO" id="GO:0051536">
    <property type="term" value="F:iron-sulfur cluster binding"/>
    <property type="evidence" value="ECO:0007669"/>
    <property type="project" value="UniProtKB-KW"/>
</dbReference>
<organism evidence="8 9">
    <name type="scientific">Terriglobus roseus</name>
    <dbReference type="NCBI Taxonomy" id="392734"/>
    <lineage>
        <taxon>Bacteria</taxon>
        <taxon>Pseudomonadati</taxon>
        <taxon>Acidobacteriota</taxon>
        <taxon>Terriglobia</taxon>
        <taxon>Terriglobales</taxon>
        <taxon>Acidobacteriaceae</taxon>
        <taxon>Terriglobus</taxon>
    </lineage>
</organism>
<proteinExistence type="predicted"/>
<dbReference type="CDD" id="cd01335">
    <property type="entry name" value="Radical_SAM"/>
    <property type="match status" value="1"/>
</dbReference>
<dbReference type="GO" id="GO:0046872">
    <property type="term" value="F:metal ion binding"/>
    <property type="evidence" value="ECO:0007669"/>
    <property type="project" value="UniProtKB-KW"/>
</dbReference>
<reference evidence="8 9" key="1">
    <citation type="submission" date="2016-10" db="EMBL/GenBank/DDBJ databases">
        <authorList>
            <person name="de Groot N.N."/>
        </authorList>
    </citation>
    <scope>NUCLEOTIDE SEQUENCE [LARGE SCALE GENOMIC DNA]</scope>
    <source>
        <strain evidence="8 9">AB35.6</strain>
    </source>
</reference>
<dbReference type="InterPro" id="IPR050377">
    <property type="entry name" value="Radical_SAM_PqqE_MftC-like"/>
</dbReference>
<evidence type="ECO:0000256" key="4">
    <source>
        <dbReference type="ARBA" id="ARBA00023004"/>
    </source>
</evidence>
<dbReference type="SFLD" id="SFLDS00029">
    <property type="entry name" value="Radical_SAM"/>
    <property type="match status" value="1"/>
</dbReference>
<evidence type="ECO:0000313" key="9">
    <source>
        <dbReference type="Proteomes" id="UP000182409"/>
    </source>
</evidence>
<evidence type="ECO:0000259" key="7">
    <source>
        <dbReference type="PROSITE" id="PS51918"/>
    </source>
</evidence>
<dbReference type="SFLD" id="SFLDG01067">
    <property type="entry name" value="SPASM/twitch_domain_containing"/>
    <property type="match status" value="1"/>
</dbReference>
<dbReference type="EMBL" id="FNSD01000001">
    <property type="protein sequence ID" value="SEB74868.1"/>
    <property type="molecule type" value="Genomic_DNA"/>
</dbReference>
<feature type="domain" description="Radical SAM core" evidence="7">
    <location>
        <begin position="46"/>
        <end position="259"/>
    </location>
</feature>
<dbReference type="SMART" id="SM00729">
    <property type="entry name" value="Elp3"/>
    <property type="match status" value="1"/>
</dbReference>
<keyword evidence="3" id="KW-0479">Metal-binding</keyword>
<sequence length="357" mass="40030">MSTAVVTKPAFEFKPGHRPMPLRRRIKLAMLRLRELRGIASAVLSTGHPYMAQIVPMRRCNLACTYCNEYDDHSDPTPLDEMLRRIDDLGRLGTSVITISGGEPLMHPDLDEIIKRIRKTGALAGMITNGYYLNKERIERLNRAGLDHMQISIDNVMPDAVSKKSLKVLDQRLLWLAEFADFHVNINSVVGGGVANPQDAFTVSTRALELGFSSTIGIIHDGSGQLKPLGGEERTVWERVRKLTRRSYSRFNHFQEAIANGEPNDWRCRAGGRYLYVCENGLVHYCSQQRGYPATPLSEYTTADVKREFLTEKGCAPNCTISCVHQVSYIDHWRAPQSNSVTPPTAHSGHGELVQIQ</sequence>
<dbReference type="PANTHER" id="PTHR11228">
    <property type="entry name" value="RADICAL SAM DOMAIN PROTEIN"/>
    <property type="match status" value="1"/>
</dbReference>
<evidence type="ECO:0000256" key="5">
    <source>
        <dbReference type="ARBA" id="ARBA00023014"/>
    </source>
</evidence>
<keyword evidence="5" id="KW-0411">Iron-sulfur</keyword>
<dbReference type="PROSITE" id="PS51918">
    <property type="entry name" value="RADICAL_SAM"/>
    <property type="match status" value="1"/>
</dbReference>
<keyword evidence="4" id="KW-0408">Iron</keyword>
<dbReference type="AlphaFoldDB" id="A0A1H4LWA8"/>
<comment type="cofactor">
    <cofactor evidence="1">
        <name>[4Fe-4S] cluster</name>
        <dbReference type="ChEBI" id="CHEBI:49883"/>
    </cofactor>
</comment>
<feature type="region of interest" description="Disordered" evidence="6">
    <location>
        <begin position="338"/>
        <end position="357"/>
    </location>
</feature>
<accession>A0A1H4LWA8</accession>
<dbReference type="RefSeq" id="WP_074653371.1">
    <property type="nucleotide sequence ID" value="NZ_FNSD01000001.1"/>
</dbReference>
<dbReference type="InterPro" id="IPR058240">
    <property type="entry name" value="rSAM_sf"/>
</dbReference>
<evidence type="ECO:0000256" key="1">
    <source>
        <dbReference type="ARBA" id="ARBA00001966"/>
    </source>
</evidence>
<evidence type="ECO:0000256" key="6">
    <source>
        <dbReference type="SAM" id="MobiDB-lite"/>
    </source>
</evidence>
<dbReference type="SUPFAM" id="SSF102114">
    <property type="entry name" value="Radical SAM enzymes"/>
    <property type="match status" value="1"/>
</dbReference>
<dbReference type="InterPro" id="IPR007197">
    <property type="entry name" value="rSAM"/>
</dbReference>
<dbReference type="GO" id="GO:0003824">
    <property type="term" value="F:catalytic activity"/>
    <property type="evidence" value="ECO:0007669"/>
    <property type="project" value="InterPro"/>
</dbReference>
<dbReference type="Gene3D" id="3.20.20.70">
    <property type="entry name" value="Aldolase class I"/>
    <property type="match status" value="1"/>
</dbReference>
<dbReference type="OrthoDB" id="9805809at2"/>
<protein>
    <submittedName>
        <fullName evidence="8">Radical SAM superfamily enzyme, MoaA/NifB/PqqE/SkfB family</fullName>
    </submittedName>
</protein>
<dbReference type="Pfam" id="PF04055">
    <property type="entry name" value="Radical_SAM"/>
    <property type="match status" value="1"/>
</dbReference>
<name>A0A1H4LWA8_9BACT</name>
<evidence type="ECO:0000256" key="3">
    <source>
        <dbReference type="ARBA" id="ARBA00022723"/>
    </source>
</evidence>
<gene>
    <name evidence="8" type="ORF">SAMN05443244_1734</name>
</gene>
<keyword evidence="2" id="KW-0949">S-adenosyl-L-methionine</keyword>
<dbReference type="PANTHER" id="PTHR11228:SF22">
    <property type="entry name" value="PEPTIDE BIOSYNTHESIS PROTEIN YYDG-RELATED"/>
    <property type="match status" value="1"/>
</dbReference>
<dbReference type="InterPro" id="IPR006638">
    <property type="entry name" value="Elp3/MiaA/NifB-like_rSAM"/>
</dbReference>